<dbReference type="AlphaFoldDB" id="A0A140LEK6"/>
<evidence type="ECO:0000259" key="1">
    <source>
        <dbReference type="SMART" id="SM00873"/>
    </source>
</evidence>
<dbReference type="InterPro" id="IPR020825">
    <property type="entry name" value="Phe-tRNA_synthase-like_B3/B4"/>
</dbReference>
<dbReference type="SUPFAM" id="SSF56037">
    <property type="entry name" value="PheT/TilS domain"/>
    <property type="match status" value="1"/>
</dbReference>
<dbReference type="InterPro" id="IPR005146">
    <property type="entry name" value="B3/B4_tRNA-bd"/>
</dbReference>
<proteinExistence type="predicted"/>
<dbReference type="Pfam" id="PF03483">
    <property type="entry name" value="B3_4"/>
    <property type="match status" value="1"/>
</dbReference>
<dbReference type="RefSeq" id="WP_068554065.1">
    <property type="nucleotide sequence ID" value="NZ_LOEE01000003.1"/>
</dbReference>
<protein>
    <recommendedName>
        <fullName evidence="1">B3/B4 tRNA-binding domain-containing protein</fullName>
    </recommendedName>
</protein>
<gene>
    <name evidence="2" type="ORF">AN619_01410</name>
</gene>
<dbReference type="PANTHER" id="PTHR39209:SF2">
    <property type="entry name" value="CYTOPLASMIC PROTEIN"/>
    <property type="match status" value="1"/>
</dbReference>
<dbReference type="PANTHER" id="PTHR39209">
    <property type="match status" value="1"/>
</dbReference>
<keyword evidence="3" id="KW-1185">Reference proteome</keyword>
<dbReference type="SMART" id="SM00873">
    <property type="entry name" value="B3_4"/>
    <property type="match status" value="1"/>
</dbReference>
<reference evidence="2 3" key="1">
    <citation type="submission" date="2015-12" db="EMBL/GenBank/DDBJ databases">
        <title>Draft genome sequence of the thermoanaerobe Thermotalea metallivorans, an isolate from the runoff channel of the Great Artesian Basin, Australia.</title>
        <authorList>
            <person name="Patel B.K."/>
        </authorList>
    </citation>
    <scope>NUCLEOTIDE SEQUENCE [LARGE SCALE GENOMIC DNA]</scope>
    <source>
        <strain evidence="2 3">B2-1</strain>
    </source>
</reference>
<dbReference type="Gene3D" id="3.50.40.10">
    <property type="entry name" value="Phenylalanyl-trna Synthetase, Chain B, domain 3"/>
    <property type="match status" value="1"/>
</dbReference>
<sequence length="220" mass="24707">MNHIIISEQLKNICPNIVLGCIEARVKVKDSHPELWEKVTQVCRQLINGLTISEVSQIENIKKAREVYRKLGNDPTRYRLSSEALVRRILKEKGLYQVNNVVDINNLVSILSFCPVCTYDAEKIHPPITFAIGVPGDTYAGIGRGMINLENIPVFSDGLGKFGSTTSDSERAMVTEETKRILMCIVSFHGEKGILAYMQEARHLLEGYADGQVMKLNMIR</sequence>
<dbReference type="STRING" id="520762.AN619_01410"/>
<dbReference type="PATRIC" id="fig|520762.4.peg.160"/>
<comment type="caution">
    <text evidence="2">The sequence shown here is derived from an EMBL/GenBank/DDBJ whole genome shotgun (WGS) entry which is preliminary data.</text>
</comment>
<dbReference type="OrthoDB" id="9789812at2"/>
<feature type="domain" description="B3/B4 tRNA-binding" evidence="1">
    <location>
        <begin position="63"/>
        <end position="210"/>
    </location>
</feature>
<evidence type="ECO:0000313" key="2">
    <source>
        <dbReference type="EMBL" id="KXG78981.1"/>
    </source>
</evidence>
<evidence type="ECO:0000313" key="3">
    <source>
        <dbReference type="Proteomes" id="UP000070456"/>
    </source>
</evidence>
<name>A0A140LEK6_9FIRM</name>
<dbReference type="GO" id="GO:0003723">
    <property type="term" value="F:RNA binding"/>
    <property type="evidence" value="ECO:0007669"/>
    <property type="project" value="InterPro"/>
</dbReference>
<dbReference type="Proteomes" id="UP000070456">
    <property type="component" value="Unassembled WGS sequence"/>
</dbReference>
<dbReference type="GO" id="GO:0004826">
    <property type="term" value="F:phenylalanine-tRNA ligase activity"/>
    <property type="evidence" value="ECO:0007669"/>
    <property type="project" value="InterPro"/>
</dbReference>
<dbReference type="EMBL" id="LOEE01000003">
    <property type="protein sequence ID" value="KXG78981.1"/>
    <property type="molecule type" value="Genomic_DNA"/>
</dbReference>
<accession>A0A140LEK6</accession>
<organism evidence="2 3">
    <name type="scientific">Thermotalea metallivorans</name>
    <dbReference type="NCBI Taxonomy" id="520762"/>
    <lineage>
        <taxon>Bacteria</taxon>
        <taxon>Bacillati</taxon>
        <taxon>Bacillota</taxon>
        <taxon>Clostridia</taxon>
        <taxon>Peptostreptococcales</taxon>
        <taxon>Thermotaleaceae</taxon>
        <taxon>Thermotalea</taxon>
    </lineage>
</organism>